<comment type="caution">
    <text evidence="2">The sequence shown here is derived from an EMBL/GenBank/DDBJ whole genome shotgun (WGS) entry which is preliminary data.</text>
</comment>
<protein>
    <submittedName>
        <fullName evidence="2">Uncharacterized protein</fullName>
    </submittedName>
</protein>
<keyword evidence="1" id="KW-0472">Membrane</keyword>
<evidence type="ECO:0000313" key="2">
    <source>
        <dbReference type="EMBL" id="PSI00690.1"/>
    </source>
</evidence>
<dbReference type="RefSeq" id="WP_106500811.1">
    <property type="nucleotide sequence ID" value="NZ_PXVC01000087.1"/>
</dbReference>
<name>A0A2P7EBU3_9SYNE</name>
<dbReference type="Proteomes" id="UP000240206">
    <property type="component" value="Unassembled WGS sequence"/>
</dbReference>
<gene>
    <name evidence="2" type="ORF">C7K08_11840</name>
</gene>
<keyword evidence="3" id="KW-1185">Reference proteome</keyword>
<organism evidence="2 3">
    <name type="scientific">Synechococcus lacustris str. Tous</name>
    <dbReference type="NCBI Taxonomy" id="1910958"/>
    <lineage>
        <taxon>Bacteria</taxon>
        <taxon>Bacillati</taxon>
        <taxon>Cyanobacteriota</taxon>
        <taxon>Cyanophyceae</taxon>
        <taxon>Synechococcales</taxon>
        <taxon>Synechococcaceae</taxon>
        <taxon>Synechococcus</taxon>
    </lineage>
</organism>
<reference evidence="3" key="1">
    <citation type="submission" date="2018-03" db="EMBL/GenBank/DDBJ databases">
        <title>Ecological and genomic features of two cosmopolitan and abundant freshwater picocyanobacteria.</title>
        <authorList>
            <person name="Cabello-Yeves P.J."/>
            <person name="Picazo A."/>
            <person name="Camacho A."/>
            <person name="Callieri C."/>
            <person name="Rosselli R."/>
            <person name="Roda-Garcia J."/>
            <person name="Coutinho F.H."/>
            <person name="Rodriguez-Valera F."/>
        </authorList>
    </citation>
    <scope>NUCLEOTIDE SEQUENCE [LARGE SCALE GENOMIC DNA]</scope>
    <source>
        <strain evidence="3">Tous</strain>
    </source>
</reference>
<dbReference type="AlphaFoldDB" id="A0A2P7EBU3"/>
<sequence>MLLNPFCALTAAKVLALKSSVVVLLTLLIKARLQIAAGSAIGIAFLLLQTLVFLAIGSGLVIVAGGSALYATKQRRPSAA</sequence>
<evidence type="ECO:0000313" key="3">
    <source>
        <dbReference type="Proteomes" id="UP000240206"/>
    </source>
</evidence>
<keyword evidence="1" id="KW-1133">Transmembrane helix</keyword>
<dbReference type="EMBL" id="PXVC01000087">
    <property type="protein sequence ID" value="PSI00690.1"/>
    <property type="molecule type" value="Genomic_DNA"/>
</dbReference>
<proteinExistence type="predicted"/>
<evidence type="ECO:0000256" key="1">
    <source>
        <dbReference type="SAM" id="Phobius"/>
    </source>
</evidence>
<accession>A0A2P7EBU3</accession>
<feature type="transmembrane region" description="Helical" evidence="1">
    <location>
        <begin position="40"/>
        <end position="71"/>
    </location>
</feature>
<keyword evidence="1" id="KW-0812">Transmembrane</keyword>